<feature type="transmembrane region" description="Helical" evidence="5">
    <location>
        <begin position="63"/>
        <end position="84"/>
    </location>
</feature>
<keyword evidence="2 5" id="KW-0812">Transmembrane</keyword>
<dbReference type="InterPro" id="IPR020846">
    <property type="entry name" value="MFS_dom"/>
</dbReference>
<feature type="transmembrane region" description="Helical" evidence="5">
    <location>
        <begin position="272"/>
        <end position="296"/>
    </location>
</feature>
<dbReference type="PANTHER" id="PTHR23534:SF1">
    <property type="entry name" value="MAJOR FACILITATOR SUPERFAMILY PROTEIN"/>
    <property type="match status" value="1"/>
</dbReference>
<name>A0ABX2WGM7_9MICO</name>
<feature type="transmembrane region" description="Helical" evidence="5">
    <location>
        <begin position="190"/>
        <end position="208"/>
    </location>
</feature>
<reference evidence="8" key="1">
    <citation type="submission" date="2016-06" db="EMBL/GenBank/DDBJ databases">
        <title>Genome sequencing of cellulolytic organisms.</title>
        <authorList>
            <person name="Bohra V."/>
            <person name="Dafale N.A."/>
            <person name="Purohit H.J."/>
        </authorList>
    </citation>
    <scope>NUCLEOTIDE SEQUENCE [LARGE SCALE GENOMIC DNA]</scope>
    <source>
        <strain evidence="8">ND21</strain>
    </source>
</reference>
<feature type="transmembrane region" description="Helical" evidence="5">
    <location>
        <begin position="303"/>
        <end position="322"/>
    </location>
</feature>
<comment type="caution">
    <text evidence="7">The sequence shown here is derived from an EMBL/GenBank/DDBJ whole genome shotgun (WGS) entry which is preliminary data.</text>
</comment>
<evidence type="ECO:0000256" key="1">
    <source>
        <dbReference type="ARBA" id="ARBA00004651"/>
    </source>
</evidence>
<dbReference type="PROSITE" id="PS50850">
    <property type="entry name" value="MFS"/>
    <property type="match status" value="1"/>
</dbReference>
<keyword evidence="8" id="KW-1185">Reference proteome</keyword>
<protein>
    <submittedName>
        <fullName evidence="7">MFS transporter</fullName>
    </submittedName>
</protein>
<evidence type="ECO:0000256" key="2">
    <source>
        <dbReference type="ARBA" id="ARBA00022692"/>
    </source>
</evidence>
<evidence type="ECO:0000256" key="5">
    <source>
        <dbReference type="SAM" id="Phobius"/>
    </source>
</evidence>
<evidence type="ECO:0000313" key="8">
    <source>
        <dbReference type="Proteomes" id="UP000093918"/>
    </source>
</evidence>
<evidence type="ECO:0000259" key="6">
    <source>
        <dbReference type="PROSITE" id="PS50850"/>
    </source>
</evidence>
<feature type="domain" description="Major facilitator superfamily (MFS) profile" evidence="6">
    <location>
        <begin position="26"/>
        <end position="416"/>
    </location>
</feature>
<dbReference type="InterPro" id="IPR011701">
    <property type="entry name" value="MFS"/>
</dbReference>
<feature type="transmembrane region" description="Helical" evidence="5">
    <location>
        <begin position="155"/>
        <end position="178"/>
    </location>
</feature>
<feature type="transmembrane region" description="Helical" evidence="5">
    <location>
        <begin position="115"/>
        <end position="134"/>
    </location>
</feature>
<feature type="transmembrane region" description="Helical" evidence="5">
    <location>
        <begin position="374"/>
        <end position="407"/>
    </location>
</feature>
<dbReference type="Proteomes" id="UP000093918">
    <property type="component" value="Unassembled WGS sequence"/>
</dbReference>
<dbReference type="InterPro" id="IPR036259">
    <property type="entry name" value="MFS_trans_sf"/>
</dbReference>
<gene>
    <name evidence="7" type="ORF">A9Z40_08080</name>
</gene>
<organism evidence="7 8">
    <name type="scientific">Microbacterium arborescens</name>
    <dbReference type="NCBI Taxonomy" id="33883"/>
    <lineage>
        <taxon>Bacteria</taxon>
        <taxon>Bacillati</taxon>
        <taxon>Actinomycetota</taxon>
        <taxon>Actinomycetes</taxon>
        <taxon>Micrococcales</taxon>
        <taxon>Microbacteriaceae</taxon>
        <taxon>Microbacterium</taxon>
    </lineage>
</organism>
<keyword evidence="3 5" id="KW-1133">Transmembrane helix</keyword>
<keyword evidence="4 5" id="KW-0472">Membrane</keyword>
<comment type="subcellular location">
    <subcellularLocation>
        <location evidence="1">Cell membrane</location>
        <topology evidence="1">Multi-pass membrane protein</topology>
    </subcellularLocation>
</comment>
<dbReference type="Pfam" id="PF07690">
    <property type="entry name" value="MFS_1"/>
    <property type="match status" value="1"/>
</dbReference>
<accession>A0ABX2WGM7</accession>
<dbReference type="SUPFAM" id="SSF103473">
    <property type="entry name" value="MFS general substrate transporter"/>
    <property type="match status" value="1"/>
</dbReference>
<dbReference type="PANTHER" id="PTHR23534">
    <property type="entry name" value="MFS PERMEASE"/>
    <property type="match status" value="1"/>
</dbReference>
<dbReference type="EMBL" id="LZEM01000021">
    <property type="protein sequence ID" value="OAZ39770.1"/>
    <property type="molecule type" value="Genomic_DNA"/>
</dbReference>
<evidence type="ECO:0000256" key="4">
    <source>
        <dbReference type="ARBA" id="ARBA00023136"/>
    </source>
</evidence>
<feature type="transmembrane region" description="Helical" evidence="5">
    <location>
        <begin position="91"/>
        <end position="109"/>
    </location>
</feature>
<proteinExistence type="predicted"/>
<dbReference type="RefSeq" id="WP_064956659.1">
    <property type="nucleotide sequence ID" value="NZ_LZEM01000021.1"/>
</dbReference>
<feature type="transmembrane region" description="Helical" evidence="5">
    <location>
        <begin position="27"/>
        <end position="51"/>
    </location>
</feature>
<sequence length="429" mass="42572">MPDRESLPVPTAAASVDARDAVRRRALVVLSLGQVLGGIGFGSTISLGAVITERLMGDDALAGLPTAAVTLGAALLAMPLASLASRAGRRPALALGMLLALVGVVLVVVGTASGLFPVLLIAFALIGAGQAANLQSRFAATDLATDRTRGRDLSIVVWATTIGAVLGPNLIGAGEAIGEAVGMPPLTGPYLFTAVAQLLAIALYLVALRPDPLLLARTSSAGAPQASATRRTHADRPGAARYAVLAIAGSHGVMVSVMAMTPLHLVHHGAELTVVGLTISLHIAGMYALSPVFGILADRFGRVATILIGQALLAASLVVAAMGADSTLAVTLSLLLLGLGWSGATVAGSALLTEASSPERRTTRQGRSDAIMNVVGAAGAAVAGGVLGLIGFAGLAACALAVVAVVVIGGVRAARSTHSADAATGPVGL</sequence>
<dbReference type="Gene3D" id="1.20.1250.20">
    <property type="entry name" value="MFS general substrate transporter like domains"/>
    <property type="match status" value="1"/>
</dbReference>
<evidence type="ECO:0000256" key="3">
    <source>
        <dbReference type="ARBA" id="ARBA00022989"/>
    </source>
</evidence>
<evidence type="ECO:0000313" key="7">
    <source>
        <dbReference type="EMBL" id="OAZ39770.1"/>
    </source>
</evidence>
<feature type="transmembrane region" description="Helical" evidence="5">
    <location>
        <begin position="239"/>
        <end position="260"/>
    </location>
</feature>
<feature type="transmembrane region" description="Helical" evidence="5">
    <location>
        <begin position="328"/>
        <end position="353"/>
    </location>
</feature>